<dbReference type="InterPro" id="IPR024607">
    <property type="entry name" value="Sulfatase_CS"/>
</dbReference>
<dbReference type="EC" id="3.1.6.1" evidence="7"/>
<feature type="compositionally biased region" description="Basic and acidic residues" evidence="5">
    <location>
        <begin position="495"/>
        <end position="505"/>
    </location>
</feature>
<evidence type="ECO:0000256" key="3">
    <source>
        <dbReference type="ARBA" id="ARBA00022801"/>
    </source>
</evidence>
<dbReference type="PROSITE" id="PS00149">
    <property type="entry name" value="SULFATASE_2"/>
    <property type="match status" value="1"/>
</dbReference>
<dbReference type="Pfam" id="PF00884">
    <property type="entry name" value="Sulfatase"/>
    <property type="match status" value="1"/>
</dbReference>
<feature type="compositionally biased region" description="Basic residues" evidence="5">
    <location>
        <begin position="512"/>
        <end position="521"/>
    </location>
</feature>
<comment type="caution">
    <text evidence="7">The sequence shown here is derived from an EMBL/GenBank/DDBJ whole genome shotgun (WGS) entry which is preliminary data.</text>
</comment>
<dbReference type="Gene3D" id="3.30.1120.10">
    <property type="match status" value="1"/>
</dbReference>
<dbReference type="RefSeq" id="WP_246114295.1">
    <property type="nucleotide sequence ID" value="NZ_SJPW01000002.1"/>
</dbReference>
<dbReference type="InterPro" id="IPR050738">
    <property type="entry name" value="Sulfatase"/>
</dbReference>
<evidence type="ECO:0000313" key="8">
    <source>
        <dbReference type="Proteomes" id="UP000318288"/>
    </source>
</evidence>
<organism evidence="7 8">
    <name type="scientific">Rubripirellula tenax</name>
    <dbReference type="NCBI Taxonomy" id="2528015"/>
    <lineage>
        <taxon>Bacteria</taxon>
        <taxon>Pseudomonadati</taxon>
        <taxon>Planctomycetota</taxon>
        <taxon>Planctomycetia</taxon>
        <taxon>Pirellulales</taxon>
        <taxon>Pirellulaceae</taxon>
        <taxon>Rubripirellula</taxon>
    </lineage>
</organism>
<feature type="region of interest" description="Disordered" evidence="5">
    <location>
        <begin position="419"/>
        <end position="441"/>
    </location>
</feature>
<dbReference type="InterPro" id="IPR017850">
    <property type="entry name" value="Alkaline_phosphatase_core_sf"/>
</dbReference>
<dbReference type="CDD" id="cd16026">
    <property type="entry name" value="GALNS_like"/>
    <property type="match status" value="1"/>
</dbReference>
<keyword evidence="8" id="KW-1185">Reference proteome</keyword>
<comment type="similarity">
    <text evidence="1">Belongs to the sulfatase family.</text>
</comment>
<dbReference type="PANTHER" id="PTHR42693:SF53">
    <property type="entry name" value="ENDO-4-O-SULFATASE"/>
    <property type="match status" value="1"/>
</dbReference>
<evidence type="ECO:0000256" key="2">
    <source>
        <dbReference type="ARBA" id="ARBA00022723"/>
    </source>
</evidence>
<dbReference type="Gene3D" id="3.40.720.10">
    <property type="entry name" value="Alkaline Phosphatase, subunit A"/>
    <property type="match status" value="1"/>
</dbReference>
<feature type="domain" description="Sulfatase N-terminal" evidence="6">
    <location>
        <begin position="49"/>
        <end position="369"/>
    </location>
</feature>
<name>A0A5C6FAM2_9BACT</name>
<dbReference type="GO" id="GO:0004065">
    <property type="term" value="F:arylsulfatase activity"/>
    <property type="evidence" value="ECO:0007669"/>
    <property type="project" value="UniProtKB-EC"/>
</dbReference>
<evidence type="ECO:0000256" key="4">
    <source>
        <dbReference type="ARBA" id="ARBA00022837"/>
    </source>
</evidence>
<keyword evidence="3 7" id="KW-0378">Hydrolase</keyword>
<evidence type="ECO:0000259" key="6">
    <source>
        <dbReference type="Pfam" id="PF00884"/>
    </source>
</evidence>
<protein>
    <submittedName>
        <fullName evidence="7">Arylsulfatase</fullName>
        <ecNumber evidence="7">3.1.6.1</ecNumber>
    </submittedName>
</protein>
<dbReference type="PANTHER" id="PTHR42693">
    <property type="entry name" value="ARYLSULFATASE FAMILY MEMBER"/>
    <property type="match status" value="1"/>
</dbReference>
<dbReference type="InterPro" id="IPR000917">
    <property type="entry name" value="Sulfatase_N"/>
</dbReference>
<dbReference type="AlphaFoldDB" id="A0A5C6FAM2"/>
<evidence type="ECO:0000256" key="5">
    <source>
        <dbReference type="SAM" id="MobiDB-lite"/>
    </source>
</evidence>
<dbReference type="EMBL" id="SJPW01000002">
    <property type="protein sequence ID" value="TWU58475.1"/>
    <property type="molecule type" value="Genomic_DNA"/>
</dbReference>
<dbReference type="SUPFAM" id="SSF53649">
    <property type="entry name" value="Alkaline phosphatase-like"/>
    <property type="match status" value="1"/>
</dbReference>
<evidence type="ECO:0000313" key="7">
    <source>
        <dbReference type="EMBL" id="TWU58475.1"/>
    </source>
</evidence>
<gene>
    <name evidence="7" type="primary">atsA_14</name>
    <name evidence="7" type="ORF">Poly51_12530</name>
</gene>
<accession>A0A5C6FAM2</accession>
<reference evidence="7 8" key="1">
    <citation type="submission" date="2019-02" db="EMBL/GenBank/DDBJ databases">
        <title>Deep-cultivation of Planctomycetes and their phenomic and genomic characterization uncovers novel biology.</title>
        <authorList>
            <person name="Wiegand S."/>
            <person name="Jogler M."/>
            <person name="Boedeker C."/>
            <person name="Pinto D."/>
            <person name="Vollmers J."/>
            <person name="Rivas-Marin E."/>
            <person name="Kohn T."/>
            <person name="Peeters S.H."/>
            <person name="Heuer A."/>
            <person name="Rast P."/>
            <person name="Oberbeckmann S."/>
            <person name="Bunk B."/>
            <person name="Jeske O."/>
            <person name="Meyerdierks A."/>
            <person name="Storesund J.E."/>
            <person name="Kallscheuer N."/>
            <person name="Luecker S."/>
            <person name="Lage O.M."/>
            <person name="Pohl T."/>
            <person name="Merkel B.J."/>
            <person name="Hornburger P."/>
            <person name="Mueller R.-W."/>
            <person name="Bruemmer F."/>
            <person name="Labrenz M."/>
            <person name="Spormann A.M."/>
            <person name="Op Den Camp H."/>
            <person name="Overmann J."/>
            <person name="Amann R."/>
            <person name="Jetten M.S.M."/>
            <person name="Mascher T."/>
            <person name="Medema M.H."/>
            <person name="Devos D.P."/>
            <person name="Kaster A.-K."/>
            <person name="Ovreas L."/>
            <person name="Rohde M."/>
            <person name="Galperin M.Y."/>
            <person name="Jogler C."/>
        </authorList>
    </citation>
    <scope>NUCLEOTIDE SEQUENCE [LARGE SCALE GENOMIC DNA]</scope>
    <source>
        <strain evidence="7 8">Poly51</strain>
    </source>
</reference>
<sequence length="521" mass="56672">MAALVHPIHLPNARQSPTMTHLSKLLLLIILAALITGGARASGQDAARPNVIVIFIDDMGYGDVGFNGAIIPQTPNLDQLANEGMKFTDFYVGCAVCSGSRTSLLTGCHYQRLGMNPVLFPHSDKGLHPDEVTLADMFKDAGYRTACIGKWHLGHLPPCLPTYQGFEYYWGIPYSNDMWIDPANKLADDITLRSGVTLADLKAGKKIKNEVPILRGEEVVEYPADQTTITKRYTEESIRFINENKGSPFFLYLPHTMVHRPLAVSKAFDNPDKEPITNAIEEVDWSVGEIVKTLKQAGIAENTLVVFTSDNGAAVGSSVPLRGKKASVYDGGIREPTVMWWPSKIPAGSVCREVAASIDLMPTFAKLCGGKPPTSKIDGKNIWPLISGQSNAVSPHEAYVLMHGPGTVRSGKWKFYPWPEGKGSKQGKGSNRGKPTPDSTAVPVQLYDTVADIGETKNVAVMHPEVIDRLQAAYDGHVAEINANRRPTATMLRPADAKSSARPEASDAPNKKQPKKKALIK</sequence>
<keyword evidence="4" id="KW-0106">Calcium</keyword>
<keyword evidence="2" id="KW-0479">Metal-binding</keyword>
<feature type="region of interest" description="Disordered" evidence="5">
    <location>
        <begin position="484"/>
        <end position="521"/>
    </location>
</feature>
<proteinExistence type="inferred from homology"/>
<dbReference type="Proteomes" id="UP000318288">
    <property type="component" value="Unassembled WGS sequence"/>
</dbReference>
<dbReference type="GO" id="GO:0046872">
    <property type="term" value="F:metal ion binding"/>
    <property type="evidence" value="ECO:0007669"/>
    <property type="project" value="UniProtKB-KW"/>
</dbReference>
<evidence type="ECO:0000256" key="1">
    <source>
        <dbReference type="ARBA" id="ARBA00008779"/>
    </source>
</evidence>